<evidence type="ECO:0000259" key="2">
    <source>
        <dbReference type="Pfam" id="PF00561"/>
    </source>
</evidence>
<dbReference type="Proteomes" id="UP001327027">
    <property type="component" value="Unassembled WGS sequence"/>
</dbReference>
<comment type="caution">
    <text evidence="3">The sequence shown here is derived from an EMBL/GenBank/DDBJ whole genome shotgun (WGS) entry which is preliminary data.</text>
</comment>
<dbReference type="Pfam" id="PF00561">
    <property type="entry name" value="Abhydrolase_1"/>
    <property type="match status" value="1"/>
</dbReference>
<dbReference type="SUPFAM" id="SSF53474">
    <property type="entry name" value="alpha/beta-Hydrolases"/>
    <property type="match status" value="1"/>
</dbReference>
<dbReference type="GO" id="GO:0016787">
    <property type="term" value="F:hydrolase activity"/>
    <property type="evidence" value="ECO:0007669"/>
    <property type="project" value="UniProtKB-KW"/>
</dbReference>
<dbReference type="RefSeq" id="WP_324179990.1">
    <property type="nucleotide sequence ID" value="NZ_BAABAW010000006.1"/>
</dbReference>
<sequence length="316" mass="35596">MNTLKISTDPNDIYYKDRVLTAEKFDKVEFAKHFEHRRTKVDNVDFHYVIGGTGPIILFGHGWPASWFEWRKVLPLLKEEFTCIAFDMPGLGDSSPPPAFDNKTIADLIKKLVTKNLGLKEIFVVGHDVSGPGLITMAAYYPDLVKKMFLTETSIFGPEMGQVLAENINDIWHFPVNASRLAATLAIGKEENFIEQFFSKWVYNVGAIHKEDLEEYVRTARIPGVIECGASYYHKQQHHAEGGGILPKKSLTMPIHFLGAELGFGGELGGENKAAFKTIDRYATNTSYEVVEKCSHWVSEDRPVFLAKKISGFFKN</sequence>
<reference evidence="3 4" key="1">
    <citation type="journal article" date="2013" name="Int. J. Syst. Evol. Microbiol.">
        <title>Aquimarina gracilis sp. nov., isolated from the gut microflora of a mussel, Mytilus coruscus, and emended description of Aquimarina spongiae.</title>
        <authorList>
            <person name="Park S.C."/>
            <person name="Choe H.N."/>
            <person name="Baik K.S."/>
            <person name="Seong C.N."/>
        </authorList>
    </citation>
    <scope>NUCLEOTIDE SEQUENCE [LARGE SCALE GENOMIC DNA]</scope>
    <source>
        <strain evidence="3 4">PSC32</strain>
    </source>
</reference>
<gene>
    <name evidence="3" type="ORF">U6A24_10840</name>
</gene>
<dbReference type="EMBL" id="JAYKLX010000005">
    <property type="protein sequence ID" value="MEB3345960.1"/>
    <property type="molecule type" value="Genomic_DNA"/>
</dbReference>
<feature type="domain" description="AB hydrolase-1" evidence="2">
    <location>
        <begin position="55"/>
        <end position="158"/>
    </location>
</feature>
<proteinExistence type="predicted"/>
<evidence type="ECO:0000256" key="1">
    <source>
        <dbReference type="ARBA" id="ARBA00022801"/>
    </source>
</evidence>
<dbReference type="InterPro" id="IPR050266">
    <property type="entry name" value="AB_hydrolase_sf"/>
</dbReference>
<protein>
    <submittedName>
        <fullName evidence="3">Alpha/beta hydrolase</fullName>
    </submittedName>
</protein>
<dbReference type="PRINTS" id="PR00412">
    <property type="entry name" value="EPOXHYDRLASE"/>
</dbReference>
<dbReference type="InterPro" id="IPR000073">
    <property type="entry name" value="AB_hydrolase_1"/>
</dbReference>
<organism evidence="3 4">
    <name type="scientific">Aquimarina gracilis</name>
    <dbReference type="NCBI Taxonomy" id="874422"/>
    <lineage>
        <taxon>Bacteria</taxon>
        <taxon>Pseudomonadati</taxon>
        <taxon>Bacteroidota</taxon>
        <taxon>Flavobacteriia</taxon>
        <taxon>Flavobacteriales</taxon>
        <taxon>Flavobacteriaceae</taxon>
        <taxon>Aquimarina</taxon>
    </lineage>
</organism>
<evidence type="ECO:0000313" key="3">
    <source>
        <dbReference type="EMBL" id="MEB3345960.1"/>
    </source>
</evidence>
<name>A0ABU5ZVT8_9FLAO</name>
<keyword evidence="1 3" id="KW-0378">Hydrolase</keyword>
<dbReference type="PANTHER" id="PTHR43798:SF31">
    <property type="entry name" value="AB HYDROLASE SUPERFAMILY PROTEIN YCLE"/>
    <property type="match status" value="1"/>
</dbReference>
<evidence type="ECO:0000313" key="4">
    <source>
        <dbReference type="Proteomes" id="UP001327027"/>
    </source>
</evidence>
<dbReference type="InterPro" id="IPR000639">
    <property type="entry name" value="Epox_hydrolase-like"/>
</dbReference>
<dbReference type="Gene3D" id="3.40.50.1820">
    <property type="entry name" value="alpha/beta hydrolase"/>
    <property type="match status" value="1"/>
</dbReference>
<dbReference type="PANTHER" id="PTHR43798">
    <property type="entry name" value="MONOACYLGLYCEROL LIPASE"/>
    <property type="match status" value="1"/>
</dbReference>
<accession>A0ABU5ZVT8</accession>
<keyword evidence="4" id="KW-1185">Reference proteome</keyword>
<dbReference type="InterPro" id="IPR029058">
    <property type="entry name" value="AB_hydrolase_fold"/>
</dbReference>